<reference evidence="1" key="1">
    <citation type="submission" date="2021-06" db="EMBL/GenBank/DDBJ databases">
        <authorList>
            <person name="Kallberg Y."/>
            <person name="Tangrot J."/>
            <person name="Rosling A."/>
        </authorList>
    </citation>
    <scope>NUCLEOTIDE SEQUENCE</scope>
    <source>
        <strain evidence="1">FL966</strain>
    </source>
</reference>
<gene>
    <name evidence="1" type="ORF">CPELLU_LOCUS19029</name>
</gene>
<feature type="non-terminal residue" evidence="1">
    <location>
        <position position="52"/>
    </location>
</feature>
<organism evidence="1 2">
    <name type="scientific">Cetraspora pellucida</name>
    <dbReference type="NCBI Taxonomy" id="1433469"/>
    <lineage>
        <taxon>Eukaryota</taxon>
        <taxon>Fungi</taxon>
        <taxon>Fungi incertae sedis</taxon>
        <taxon>Mucoromycota</taxon>
        <taxon>Glomeromycotina</taxon>
        <taxon>Glomeromycetes</taxon>
        <taxon>Diversisporales</taxon>
        <taxon>Gigasporaceae</taxon>
        <taxon>Cetraspora</taxon>
    </lineage>
</organism>
<accession>A0A9N9KA14</accession>
<proteinExistence type="predicted"/>
<dbReference type="EMBL" id="CAJVQA010042059">
    <property type="protein sequence ID" value="CAG8814498.1"/>
    <property type="molecule type" value="Genomic_DNA"/>
</dbReference>
<sequence length="52" mass="6096">YQSDYGPCFGCNKNNFDMYIDSQNLYISNSNTYPNLKKFTSLNSTHLIEDFE</sequence>
<keyword evidence="2" id="KW-1185">Reference proteome</keyword>
<dbReference type="OrthoDB" id="298084at2759"/>
<name>A0A9N9KA14_9GLOM</name>
<dbReference type="Proteomes" id="UP000789759">
    <property type="component" value="Unassembled WGS sequence"/>
</dbReference>
<evidence type="ECO:0000313" key="1">
    <source>
        <dbReference type="EMBL" id="CAG8814498.1"/>
    </source>
</evidence>
<evidence type="ECO:0000313" key="2">
    <source>
        <dbReference type="Proteomes" id="UP000789759"/>
    </source>
</evidence>
<comment type="caution">
    <text evidence="1">The sequence shown here is derived from an EMBL/GenBank/DDBJ whole genome shotgun (WGS) entry which is preliminary data.</text>
</comment>
<protein>
    <submittedName>
        <fullName evidence="1">9817_t:CDS:1</fullName>
    </submittedName>
</protein>
<dbReference type="AlphaFoldDB" id="A0A9N9KA14"/>
<feature type="non-terminal residue" evidence="1">
    <location>
        <position position="1"/>
    </location>
</feature>